<protein>
    <submittedName>
        <fullName evidence="2">Putative ribosomal protein L34Ae</fullName>
    </submittedName>
</protein>
<reference evidence="2 3" key="1">
    <citation type="journal article" date="2018" name="Nat. Genet.">
        <title>The Rosa genome provides new insights in the design of modern roses.</title>
        <authorList>
            <person name="Bendahmane M."/>
        </authorList>
    </citation>
    <scope>NUCLEOTIDE SEQUENCE [LARGE SCALE GENOMIC DNA]</scope>
    <source>
        <strain evidence="3">cv. Old Blush</strain>
    </source>
</reference>
<keyword evidence="3" id="KW-1185">Reference proteome</keyword>
<dbReference type="OrthoDB" id="1925408at2759"/>
<comment type="caution">
    <text evidence="2">The sequence shown here is derived from an EMBL/GenBank/DDBJ whole genome shotgun (WGS) entry which is preliminary data.</text>
</comment>
<dbReference type="EMBL" id="PDCK01000042">
    <property type="protein sequence ID" value="PRQ38609.1"/>
    <property type="molecule type" value="Genomic_DNA"/>
</dbReference>
<dbReference type="AlphaFoldDB" id="A0A2P6QWU1"/>
<dbReference type="STRING" id="74649.A0A2P6QWU1"/>
<organism evidence="2 3">
    <name type="scientific">Rosa chinensis</name>
    <name type="common">China rose</name>
    <dbReference type="NCBI Taxonomy" id="74649"/>
    <lineage>
        <taxon>Eukaryota</taxon>
        <taxon>Viridiplantae</taxon>
        <taxon>Streptophyta</taxon>
        <taxon>Embryophyta</taxon>
        <taxon>Tracheophyta</taxon>
        <taxon>Spermatophyta</taxon>
        <taxon>Magnoliopsida</taxon>
        <taxon>eudicotyledons</taxon>
        <taxon>Gunneridae</taxon>
        <taxon>Pentapetalae</taxon>
        <taxon>rosids</taxon>
        <taxon>fabids</taxon>
        <taxon>Rosales</taxon>
        <taxon>Rosaceae</taxon>
        <taxon>Rosoideae</taxon>
        <taxon>Rosoideae incertae sedis</taxon>
        <taxon>Rosa</taxon>
    </lineage>
</organism>
<evidence type="ECO:0000313" key="3">
    <source>
        <dbReference type="Proteomes" id="UP000238479"/>
    </source>
</evidence>
<accession>A0A2P6QWU1</accession>
<name>A0A2P6QWU1_ROSCH</name>
<dbReference type="GO" id="GO:0005840">
    <property type="term" value="C:ribosome"/>
    <property type="evidence" value="ECO:0007669"/>
    <property type="project" value="UniProtKB-KW"/>
</dbReference>
<dbReference type="InterPro" id="IPR044196">
    <property type="entry name" value="At5g19025-like"/>
</dbReference>
<feature type="transmembrane region" description="Helical" evidence="1">
    <location>
        <begin position="14"/>
        <end position="38"/>
    </location>
</feature>
<keyword evidence="2" id="KW-0689">Ribosomal protein</keyword>
<dbReference type="Gramene" id="PRQ38609">
    <property type="protein sequence ID" value="PRQ38609"/>
    <property type="gene ID" value="RchiOBHm_Chr4g0415911"/>
</dbReference>
<keyword evidence="2" id="KW-0687">Ribonucleoprotein</keyword>
<keyword evidence="1" id="KW-0812">Transmembrane</keyword>
<keyword evidence="1" id="KW-0472">Membrane</keyword>
<gene>
    <name evidence="2" type="ORF">RchiOBHm_Chr4g0415911</name>
</gene>
<keyword evidence="1" id="KW-1133">Transmembrane helix</keyword>
<evidence type="ECO:0000313" key="2">
    <source>
        <dbReference type="EMBL" id="PRQ38609.1"/>
    </source>
</evidence>
<dbReference type="Proteomes" id="UP000238479">
    <property type="component" value="Chromosome 4"/>
</dbReference>
<evidence type="ECO:0000256" key="1">
    <source>
        <dbReference type="SAM" id="Phobius"/>
    </source>
</evidence>
<dbReference type="PANTHER" id="PTHR47479:SF2">
    <property type="entry name" value="OS05G0393200 PROTEIN"/>
    <property type="match status" value="1"/>
</dbReference>
<dbReference type="PANTHER" id="PTHR47479">
    <property type="entry name" value="OS05G0393200 PROTEIN"/>
    <property type="match status" value="1"/>
</dbReference>
<proteinExistence type="predicted"/>
<sequence length="140" mass="15756">MAFPTRTSGSLRHVILLFLPIPYLLGFLFFFVVALIFIEFCCGTRSRKCDCHGCKGLKKAMEFDLQLQTKECVKTGSKKIDKLPLKGGSDANPDYECLQSELRKMALPNGFAVLLFRARCGCPVAKLEGWGPKRGRRHKK</sequence>
<dbReference type="OMA" id="DATMWRE"/>